<protein>
    <submittedName>
        <fullName evidence="1">Uncharacterized protein</fullName>
    </submittedName>
</protein>
<reference evidence="1 2" key="1">
    <citation type="journal article" date="2022" name="Hortic Res">
        <title>A haplotype resolved chromosomal level avocado genome allows analysis of novel avocado genes.</title>
        <authorList>
            <person name="Nath O."/>
            <person name="Fletcher S.J."/>
            <person name="Hayward A."/>
            <person name="Shaw L.M."/>
            <person name="Masouleh A.K."/>
            <person name="Furtado A."/>
            <person name="Henry R.J."/>
            <person name="Mitter N."/>
        </authorList>
    </citation>
    <scope>NUCLEOTIDE SEQUENCE [LARGE SCALE GENOMIC DNA]</scope>
    <source>
        <strain evidence="2">cv. Hass</strain>
    </source>
</reference>
<name>A0ACC2LMT3_PERAE</name>
<gene>
    <name evidence="1" type="ORF">MRB53_027685</name>
</gene>
<proteinExistence type="predicted"/>
<organism evidence="1 2">
    <name type="scientific">Persea americana</name>
    <name type="common">Avocado</name>
    <dbReference type="NCBI Taxonomy" id="3435"/>
    <lineage>
        <taxon>Eukaryota</taxon>
        <taxon>Viridiplantae</taxon>
        <taxon>Streptophyta</taxon>
        <taxon>Embryophyta</taxon>
        <taxon>Tracheophyta</taxon>
        <taxon>Spermatophyta</taxon>
        <taxon>Magnoliopsida</taxon>
        <taxon>Magnoliidae</taxon>
        <taxon>Laurales</taxon>
        <taxon>Lauraceae</taxon>
        <taxon>Persea</taxon>
    </lineage>
</organism>
<accession>A0ACC2LMT3</accession>
<evidence type="ECO:0000313" key="1">
    <source>
        <dbReference type="EMBL" id="KAJ8634349.1"/>
    </source>
</evidence>
<comment type="caution">
    <text evidence="1">The sequence shown here is derived from an EMBL/GenBank/DDBJ whole genome shotgun (WGS) entry which is preliminary data.</text>
</comment>
<dbReference type="Proteomes" id="UP001234297">
    <property type="component" value="Chromosome 8"/>
</dbReference>
<dbReference type="EMBL" id="CM056816">
    <property type="protein sequence ID" value="KAJ8634349.1"/>
    <property type="molecule type" value="Genomic_DNA"/>
</dbReference>
<sequence length="476" mass="52677">MESSLTTSPNKASLLVLLLLLCLSFFSISNAEISGKLGVNYGQLGNNLPSPSHSIKLIESLKLGRVKLYDANPEILKPLSKTHLQVSIMVPNQLIPNISFSQSASDKWVRSNLLPFYNKTRIRNLLVGNEILTDYSNKQLWYDLVPAMRRIKQSLNTHNIKNVKVGTTLAMDALQTTDPPSNATFRPDISDSVMKPLLKFVSETRSYYFVNVYTYFAWAADPNKTKLDYALLRRTGQTYTDPGSGLTYTNLLDQLLDSVYSAMGSIGYSDIRITIAETGWPSNGDFDQIGANIYNAAIYNRNLARKMATKPPLGTPARPGWVIPTFIFALYNENEKGGPGTERNWGLLYPNGSRVYEADLTGKKSDSSYGPLPNPTNNVPYRGRIWCVAGAGKANATALGMAVSYACGEGNGTCEAIHRGRECYLPNDLVSHASYAFNSYWQQFRRVGGICFFNGLAVQTTKDPSYGSCKFPSQYN</sequence>
<keyword evidence="2" id="KW-1185">Reference proteome</keyword>
<evidence type="ECO:0000313" key="2">
    <source>
        <dbReference type="Proteomes" id="UP001234297"/>
    </source>
</evidence>